<dbReference type="PANTHER" id="PTHR13483">
    <property type="entry name" value="BOX C_D SNORNA PROTEIN 1-RELATED"/>
    <property type="match status" value="1"/>
</dbReference>
<dbReference type="PANTHER" id="PTHR13483:SF11">
    <property type="entry name" value="ZINC FINGER HIT DOMAIN-CONTAINING PROTEIN 3"/>
    <property type="match status" value="1"/>
</dbReference>
<evidence type="ECO:0000313" key="9">
    <source>
        <dbReference type="EMBL" id="GAB0136079.1"/>
    </source>
</evidence>
<dbReference type="InterPro" id="IPR057721">
    <property type="entry name" value="BCD1_alpha/beta"/>
</dbReference>
<dbReference type="Proteomes" id="UP001562357">
    <property type="component" value="Unassembled WGS sequence"/>
</dbReference>
<keyword evidence="3" id="KW-0862">Zinc</keyword>
<gene>
    <name evidence="9" type="primary">g4396</name>
    <name evidence="9" type="ORF">EsDP_00004396</name>
</gene>
<dbReference type="PROSITE" id="PS51083">
    <property type="entry name" value="ZF_HIT"/>
    <property type="match status" value="1"/>
</dbReference>
<feature type="domain" description="HIT-type" evidence="8">
    <location>
        <begin position="10"/>
        <end position="44"/>
    </location>
</feature>
<evidence type="ECO:0000256" key="3">
    <source>
        <dbReference type="ARBA" id="ARBA00022833"/>
    </source>
</evidence>
<comment type="caution">
    <text evidence="9">The sequence shown here is derived from an EMBL/GenBank/DDBJ whole genome shotgun (WGS) entry which is preliminary data.</text>
</comment>
<evidence type="ECO:0000256" key="4">
    <source>
        <dbReference type="ARBA" id="ARBA00049598"/>
    </source>
</evidence>
<evidence type="ECO:0000256" key="7">
    <source>
        <dbReference type="SAM" id="MobiDB-lite"/>
    </source>
</evidence>
<keyword evidence="2 6" id="KW-0863">Zinc-finger</keyword>
<protein>
    <recommendedName>
        <fullName evidence="8">HIT-type domain-containing protein</fullName>
    </recommendedName>
</protein>
<sequence>MADPLLTSLCSICHVSVPKYKCPRCSAQTCSLPCTKKHKAWSECSGRRDPTTYVPRSRLRTAAGVDHDYNFLHGIELSVERSEKLLVEERALVQQEELRPLTMQRVRWKTGRDGRKRRVLVTQVLREAKGRRFEKGLAQRLRRLNVQIVCAPMGMARQKENHTTLNRRTGRINWQVEWLTFGQEKSADGHGRRETARALSKVMDDVPLYQAYPAMLEDEARADMAQPGRPTRSTRARAGESQCWVDSRWNHGLDCAQDPTNGQWGVFTGGHVSEWPAEREALQRRQYKFYLAGHQTRSDRPWPVAALDSGDCLRDIVTNTRVLEFPTICVLNSSEGLPPGYVLATKDTVEPQQPPSLKRKDGPPGHHGWTQGPAKRRKQQGTGREDGEVDSEDEDGADDGDGMVKGVGLEAGEIIAEQSLGDDDDDDDDDDTSSSGSDSE</sequence>
<dbReference type="CDD" id="cd23023">
    <property type="entry name" value="zf-HIT_BCD1"/>
    <property type="match status" value="1"/>
</dbReference>
<name>A0ABQ0CRK8_9HYPO</name>
<proteinExistence type="inferred from homology"/>
<reference evidence="10" key="1">
    <citation type="submission" date="2024-06" db="EMBL/GenBank/DDBJ databases">
        <title>Draft Genome Sequences of Epichloe bromicola Strains Isolated from Elymus ciliaris.</title>
        <authorList>
            <consortium name="Epichloe bromicola genome sequencing consortium"/>
            <person name="Miura A."/>
            <person name="Imano S."/>
            <person name="Ashida A."/>
            <person name="Sato I."/>
            <person name="Chiba S."/>
            <person name="Tanaka A."/>
            <person name="Camagna M."/>
            <person name="Takemoto D."/>
        </authorList>
    </citation>
    <scope>NUCLEOTIDE SEQUENCE [LARGE SCALE GENOMIC DNA]</scope>
    <source>
        <strain evidence="10">DP</strain>
    </source>
</reference>
<dbReference type="InterPro" id="IPR007529">
    <property type="entry name" value="Znf_HIT"/>
</dbReference>
<evidence type="ECO:0000256" key="6">
    <source>
        <dbReference type="PROSITE-ProRule" id="PRU00453"/>
    </source>
</evidence>
<evidence type="ECO:0000256" key="2">
    <source>
        <dbReference type="ARBA" id="ARBA00022771"/>
    </source>
</evidence>
<feature type="compositionally biased region" description="Acidic residues" evidence="7">
    <location>
        <begin position="420"/>
        <end position="432"/>
    </location>
</feature>
<keyword evidence="10" id="KW-1185">Reference proteome</keyword>
<evidence type="ECO:0000256" key="5">
    <source>
        <dbReference type="ARBA" id="ARBA00049654"/>
    </source>
</evidence>
<feature type="compositionally biased region" description="Acidic residues" evidence="7">
    <location>
        <begin position="387"/>
        <end position="401"/>
    </location>
</feature>
<comment type="similarity">
    <text evidence="5">Belongs to the BCD1 family.</text>
</comment>
<evidence type="ECO:0000256" key="1">
    <source>
        <dbReference type="ARBA" id="ARBA00022723"/>
    </source>
</evidence>
<comment type="function">
    <text evidence="4">Required for box C/D snoRNAs accumulation involved in snoRNA processing, snoRNA transport to the nucleolus and ribosome biogenesis.</text>
</comment>
<accession>A0ABQ0CRK8</accession>
<dbReference type="InterPro" id="IPR051639">
    <property type="entry name" value="BCD1"/>
</dbReference>
<organism evidence="9 10">
    <name type="scientific">Epichloe bromicola</name>
    <dbReference type="NCBI Taxonomy" id="79588"/>
    <lineage>
        <taxon>Eukaryota</taxon>
        <taxon>Fungi</taxon>
        <taxon>Dikarya</taxon>
        <taxon>Ascomycota</taxon>
        <taxon>Pezizomycotina</taxon>
        <taxon>Sordariomycetes</taxon>
        <taxon>Hypocreomycetidae</taxon>
        <taxon>Hypocreales</taxon>
        <taxon>Clavicipitaceae</taxon>
        <taxon>Epichloe</taxon>
    </lineage>
</organism>
<dbReference type="Pfam" id="PF04438">
    <property type="entry name" value="zf-HIT"/>
    <property type="match status" value="1"/>
</dbReference>
<keyword evidence="1" id="KW-0479">Metal-binding</keyword>
<dbReference type="EMBL" id="BAAFGZ010000168">
    <property type="protein sequence ID" value="GAB0136079.1"/>
    <property type="molecule type" value="Genomic_DNA"/>
</dbReference>
<dbReference type="SUPFAM" id="SSF144232">
    <property type="entry name" value="HIT/MYND zinc finger-like"/>
    <property type="match status" value="1"/>
</dbReference>
<dbReference type="Pfam" id="PF25790">
    <property type="entry name" value="BCD1"/>
    <property type="match status" value="1"/>
</dbReference>
<evidence type="ECO:0000259" key="8">
    <source>
        <dbReference type="PROSITE" id="PS51083"/>
    </source>
</evidence>
<feature type="region of interest" description="Disordered" evidence="7">
    <location>
        <begin position="348"/>
        <end position="440"/>
    </location>
</feature>
<dbReference type="Gene3D" id="3.30.60.190">
    <property type="match status" value="1"/>
</dbReference>
<evidence type="ECO:0000313" key="10">
    <source>
        <dbReference type="Proteomes" id="UP001562357"/>
    </source>
</evidence>